<accession>A0A178Z2C9</accession>
<protein>
    <submittedName>
        <fullName evidence="2">Uncharacterized protein</fullName>
    </submittedName>
</protein>
<dbReference type="EMBL" id="LVYI01000017">
    <property type="protein sequence ID" value="OAP53932.1"/>
    <property type="molecule type" value="Genomic_DNA"/>
</dbReference>
<reference evidence="2 3" key="1">
    <citation type="submission" date="2016-04" db="EMBL/GenBank/DDBJ databases">
        <title>Draft genome of Fonsecaea erecta CBS 125763.</title>
        <authorList>
            <person name="Weiss V.A."/>
            <person name="Vicente V.A."/>
            <person name="Raittz R.T."/>
            <person name="Moreno L.F."/>
            <person name="De Souza E.M."/>
            <person name="Pedrosa F.O."/>
            <person name="Steffens M.B."/>
            <person name="Faoro H."/>
            <person name="Tadra-Sfeir M.Z."/>
            <person name="Najafzadeh M.J."/>
            <person name="Felipe M.S."/>
            <person name="Teixeira M."/>
            <person name="Sun J."/>
            <person name="Xi L."/>
            <person name="Gomes R."/>
            <person name="De Azevedo C.M."/>
            <person name="Salgado C.G."/>
            <person name="Da Silva M.B."/>
            <person name="Nascimento M.F."/>
            <person name="Queiroz-Telles F."/>
            <person name="Attili D.S."/>
            <person name="Gorbushina A."/>
        </authorList>
    </citation>
    <scope>NUCLEOTIDE SEQUENCE [LARGE SCALE GENOMIC DNA]</scope>
    <source>
        <strain evidence="2 3">CBS 125763</strain>
    </source>
</reference>
<evidence type="ECO:0000313" key="2">
    <source>
        <dbReference type="EMBL" id="OAP53932.1"/>
    </source>
</evidence>
<dbReference type="GeneID" id="30015979"/>
<sequence>MFGLMILILDRNECVSVSKTLFTILYAAEYRSSMSFGDPQKCMDPFPNRRRDVFLPIRIAGWMIILVEEPVDIVTVTFMLVAILPAWIARMLMVSGVMTRWIILAFGMCKLTANRDEETLQLEHTESSQPWSLDARQTNHPAHLPQISLSGLTLVIYVVMDIGSIHSSSVEYMSCAYLTSILLPLMMVLDTIGSIVHKVATTSGHSHLTSGIYLRSYPSTIGLKFIALLNAPTIMTVNESSDGTPLYLNMIDRISDAVSGGNSLITAFLIVLTSSMALVLLSLSCCAYPVETFGLVELTLVLSKLHVEYILTTSLP</sequence>
<dbReference type="Proteomes" id="UP000078343">
    <property type="component" value="Unassembled WGS sequence"/>
</dbReference>
<name>A0A178Z2C9_9EURO</name>
<gene>
    <name evidence="2" type="ORF">AYL99_11812</name>
</gene>
<feature type="transmembrane region" description="Helical" evidence="1">
    <location>
        <begin position="264"/>
        <end position="290"/>
    </location>
</feature>
<comment type="caution">
    <text evidence="2">The sequence shown here is derived from an EMBL/GenBank/DDBJ whole genome shotgun (WGS) entry which is preliminary data.</text>
</comment>
<keyword evidence="1" id="KW-1133">Transmembrane helix</keyword>
<dbReference type="OrthoDB" id="4166682at2759"/>
<evidence type="ECO:0000256" key="1">
    <source>
        <dbReference type="SAM" id="Phobius"/>
    </source>
</evidence>
<proteinExistence type="predicted"/>
<dbReference type="AlphaFoldDB" id="A0A178Z2C9"/>
<keyword evidence="1" id="KW-0472">Membrane</keyword>
<organism evidence="2 3">
    <name type="scientific">Fonsecaea erecta</name>
    <dbReference type="NCBI Taxonomy" id="1367422"/>
    <lineage>
        <taxon>Eukaryota</taxon>
        <taxon>Fungi</taxon>
        <taxon>Dikarya</taxon>
        <taxon>Ascomycota</taxon>
        <taxon>Pezizomycotina</taxon>
        <taxon>Eurotiomycetes</taxon>
        <taxon>Chaetothyriomycetidae</taxon>
        <taxon>Chaetothyriales</taxon>
        <taxon>Herpotrichiellaceae</taxon>
        <taxon>Fonsecaea</taxon>
    </lineage>
</organism>
<keyword evidence="1" id="KW-0812">Transmembrane</keyword>
<evidence type="ECO:0000313" key="3">
    <source>
        <dbReference type="Proteomes" id="UP000078343"/>
    </source>
</evidence>
<keyword evidence="3" id="KW-1185">Reference proteome</keyword>
<dbReference type="RefSeq" id="XP_018687299.1">
    <property type="nucleotide sequence ID" value="XM_018843316.1"/>
</dbReference>